<feature type="transmembrane region" description="Helical" evidence="8">
    <location>
        <begin position="107"/>
        <end position="124"/>
    </location>
</feature>
<feature type="transmembrane region" description="Helical" evidence="8">
    <location>
        <begin position="238"/>
        <end position="255"/>
    </location>
</feature>
<evidence type="ECO:0000256" key="7">
    <source>
        <dbReference type="ARBA" id="ARBA00023136"/>
    </source>
</evidence>
<dbReference type="AlphaFoldDB" id="A0A841AHU8"/>
<comment type="similarity">
    <text evidence="2 8">Belongs to the 4-toluene sulfonate uptake permease (TSUP) (TC 2.A.102) family.</text>
</comment>
<feature type="transmembrane region" description="Helical" evidence="8">
    <location>
        <begin position="199"/>
        <end position="218"/>
    </location>
</feature>
<evidence type="ECO:0000313" key="10">
    <source>
        <dbReference type="EMBL" id="MBB5832860.1"/>
    </source>
</evidence>
<dbReference type="InterPro" id="IPR052017">
    <property type="entry name" value="TSUP"/>
</dbReference>
<dbReference type="InterPro" id="IPR002781">
    <property type="entry name" value="TM_pro_TauE-like"/>
</dbReference>
<evidence type="ECO:0000256" key="6">
    <source>
        <dbReference type="ARBA" id="ARBA00022989"/>
    </source>
</evidence>
<comment type="caution">
    <text evidence="10">The sequence shown here is derived from an EMBL/GenBank/DDBJ whole genome shotgun (WGS) entry which is preliminary data.</text>
</comment>
<dbReference type="GO" id="GO:0005886">
    <property type="term" value="C:plasma membrane"/>
    <property type="evidence" value="ECO:0007669"/>
    <property type="project" value="UniProtKB-SubCell"/>
</dbReference>
<accession>A0A841AHU8</accession>
<proteinExistence type="inferred from homology"/>
<feature type="transmembrane region" description="Helical" evidence="8">
    <location>
        <begin position="55"/>
        <end position="72"/>
    </location>
</feature>
<dbReference type="RefSeq" id="WP_184326117.1">
    <property type="nucleotide sequence ID" value="NZ_JACHLZ010000001.1"/>
</dbReference>
<evidence type="ECO:0000313" key="11">
    <source>
        <dbReference type="Proteomes" id="UP000588158"/>
    </source>
</evidence>
<comment type="subcellular location">
    <subcellularLocation>
        <location evidence="1 8">Cell membrane</location>
        <topology evidence="1 8">Multi-pass membrane protein</topology>
    </subcellularLocation>
</comment>
<keyword evidence="5 8" id="KW-0812">Transmembrane</keyword>
<sequence>MPDLASLLPTLPAASWALVVLGALIVGFSKTALPGAGTLAAGAFALAMPAKESTAALLLLLIVGDMTALWVYRREPDWRTLVRLLPSAMVGVIIGVFFFAAVDDTTVRVTIGIILIALVALTVARRMRAQRRAEAEKASDTPSGAASSGTTAATPEVGSQKGAAATAQGVAYGLLGGFTTMVANAAGPVMSLYLLMMRMPVMTFLGTSAWFFAVINLFKLPFSAGLGLFTRETLMMDLVLIPVVLIAAYFGAKVARRIPQQVFDKLVLGLTVLAAIGLLIP</sequence>
<evidence type="ECO:0000256" key="8">
    <source>
        <dbReference type="RuleBase" id="RU363041"/>
    </source>
</evidence>
<organism evidence="10 11">
    <name type="scientific">Brachybacterium aquaticum</name>
    <dbReference type="NCBI Taxonomy" id="1432564"/>
    <lineage>
        <taxon>Bacteria</taxon>
        <taxon>Bacillati</taxon>
        <taxon>Actinomycetota</taxon>
        <taxon>Actinomycetes</taxon>
        <taxon>Micrococcales</taxon>
        <taxon>Dermabacteraceae</taxon>
        <taxon>Brachybacterium</taxon>
    </lineage>
</organism>
<keyword evidence="4 8" id="KW-1003">Cell membrane</keyword>
<dbReference type="Proteomes" id="UP000588158">
    <property type="component" value="Unassembled WGS sequence"/>
</dbReference>
<feature type="transmembrane region" description="Helical" evidence="8">
    <location>
        <begin position="84"/>
        <end position="101"/>
    </location>
</feature>
<gene>
    <name evidence="10" type="ORF">HNR70_002673</name>
</gene>
<name>A0A841AHU8_9MICO</name>
<dbReference type="PANTHER" id="PTHR30269:SF23">
    <property type="entry name" value="MEMBRANE TRANSPORTER PROTEIN YDHB-RELATED"/>
    <property type="match status" value="1"/>
</dbReference>
<evidence type="ECO:0000256" key="1">
    <source>
        <dbReference type="ARBA" id="ARBA00004651"/>
    </source>
</evidence>
<feature type="region of interest" description="Disordered" evidence="9">
    <location>
        <begin position="132"/>
        <end position="158"/>
    </location>
</feature>
<feature type="transmembrane region" description="Helical" evidence="8">
    <location>
        <begin position="262"/>
        <end position="280"/>
    </location>
</feature>
<keyword evidence="6 8" id="KW-1133">Transmembrane helix</keyword>
<keyword evidence="11" id="KW-1185">Reference proteome</keyword>
<evidence type="ECO:0000256" key="9">
    <source>
        <dbReference type="SAM" id="MobiDB-lite"/>
    </source>
</evidence>
<dbReference type="Pfam" id="PF01925">
    <property type="entry name" value="TauE"/>
    <property type="match status" value="1"/>
</dbReference>
<protein>
    <recommendedName>
        <fullName evidence="8">Probable membrane transporter protein</fullName>
    </recommendedName>
</protein>
<evidence type="ECO:0000256" key="3">
    <source>
        <dbReference type="ARBA" id="ARBA00022448"/>
    </source>
</evidence>
<evidence type="ECO:0000256" key="2">
    <source>
        <dbReference type="ARBA" id="ARBA00009142"/>
    </source>
</evidence>
<evidence type="ECO:0000256" key="5">
    <source>
        <dbReference type="ARBA" id="ARBA00022692"/>
    </source>
</evidence>
<dbReference type="PANTHER" id="PTHR30269">
    <property type="entry name" value="TRANSMEMBRANE PROTEIN YFCA"/>
    <property type="match status" value="1"/>
</dbReference>
<feature type="transmembrane region" description="Helical" evidence="8">
    <location>
        <begin position="6"/>
        <end position="25"/>
    </location>
</feature>
<feature type="compositionally biased region" description="Low complexity" evidence="9">
    <location>
        <begin position="140"/>
        <end position="155"/>
    </location>
</feature>
<evidence type="ECO:0000256" key="4">
    <source>
        <dbReference type="ARBA" id="ARBA00022475"/>
    </source>
</evidence>
<reference evidence="10 11" key="1">
    <citation type="submission" date="2020-08" db="EMBL/GenBank/DDBJ databases">
        <title>Sequencing the genomes of 1000 actinobacteria strains.</title>
        <authorList>
            <person name="Klenk H.-P."/>
        </authorList>
    </citation>
    <scope>NUCLEOTIDE SEQUENCE [LARGE SCALE GENOMIC DNA]</scope>
    <source>
        <strain evidence="10 11">DSM 28796</strain>
    </source>
</reference>
<dbReference type="EMBL" id="JACHLZ010000001">
    <property type="protein sequence ID" value="MBB5832860.1"/>
    <property type="molecule type" value="Genomic_DNA"/>
</dbReference>
<keyword evidence="7 8" id="KW-0472">Membrane</keyword>
<keyword evidence="3" id="KW-0813">Transport</keyword>